<organism evidence="8 9">
    <name type="scientific">Pyricularia grisea</name>
    <name type="common">Crabgrass-specific blast fungus</name>
    <name type="synonym">Magnaporthe grisea</name>
    <dbReference type="NCBI Taxonomy" id="148305"/>
    <lineage>
        <taxon>Eukaryota</taxon>
        <taxon>Fungi</taxon>
        <taxon>Dikarya</taxon>
        <taxon>Ascomycota</taxon>
        <taxon>Pezizomycotina</taxon>
        <taxon>Sordariomycetes</taxon>
        <taxon>Sordariomycetidae</taxon>
        <taxon>Magnaporthales</taxon>
        <taxon>Pyriculariaceae</taxon>
        <taxon>Pyricularia</taxon>
    </lineage>
</organism>
<evidence type="ECO:0000256" key="6">
    <source>
        <dbReference type="ARBA" id="ARBA00023004"/>
    </source>
</evidence>
<evidence type="ECO:0000256" key="2">
    <source>
        <dbReference type="ARBA" id="ARBA00005179"/>
    </source>
</evidence>
<dbReference type="InterPro" id="IPR002401">
    <property type="entry name" value="Cyt_P450_E_grp-I"/>
</dbReference>
<dbReference type="Gene3D" id="1.10.630.10">
    <property type="entry name" value="Cytochrome P450"/>
    <property type="match status" value="1"/>
</dbReference>
<evidence type="ECO:0008006" key="10">
    <source>
        <dbReference type="Google" id="ProtNLM"/>
    </source>
</evidence>
<dbReference type="Proteomes" id="UP001059893">
    <property type="component" value="Unassembled WGS sequence"/>
</dbReference>
<dbReference type="InterPro" id="IPR036396">
    <property type="entry name" value="Cyt_P450_sf"/>
</dbReference>
<dbReference type="EMBL" id="JABSND010000267">
    <property type="protein sequence ID" value="KAI6292917.1"/>
    <property type="molecule type" value="Genomic_DNA"/>
</dbReference>
<dbReference type="PRINTS" id="PR00385">
    <property type="entry name" value="P450"/>
</dbReference>
<accession>A0ABQ8N983</accession>
<reference evidence="8" key="1">
    <citation type="submission" date="2021-01" db="EMBL/GenBank/DDBJ databases">
        <title>Deciphering the adaptive evolutionary patterns associated with biogeogrpahic diversity in the finger millet blast pathogen Magnaporthe oryzae in Eastern Africa.</title>
        <authorList>
            <person name="Onyema G."/>
            <person name="Shittu T.A."/>
            <person name="Dodsworth S."/>
            <person name="Devilliers S."/>
            <person name="Muthumeenakshi S."/>
            <person name="Sreenivasaprasad S."/>
        </authorList>
    </citation>
    <scope>NUCLEOTIDE SEQUENCE</scope>
    <source>
        <strain evidence="8">D15/s37</strain>
    </source>
</reference>
<comment type="cofactor">
    <cofactor evidence="1">
        <name>heme</name>
        <dbReference type="ChEBI" id="CHEBI:30413"/>
    </cofactor>
</comment>
<dbReference type="InterPro" id="IPR050121">
    <property type="entry name" value="Cytochrome_P450_monoxygenase"/>
</dbReference>
<keyword evidence="9" id="KW-1185">Reference proteome</keyword>
<evidence type="ECO:0000313" key="9">
    <source>
        <dbReference type="Proteomes" id="UP001059893"/>
    </source>
</evidence>
<evidence type="ECO:0000256" key="7">
    <source>
        <dbReference type="ARBA" id="ARBA00023033"/>
    </source>
</evidence>
<keyword evidence="4" id="KW-0479">Metal-binding</keyword>
<protein>
    <recommendedName>
        <fullName evidence="10">Cytochrome P450</fullName>
    </recommendedName>
</protein>
<keyword evidence="6" id="KW-0408">Iron</keyword>
<comment type="pathway">
    <text evidence="2">Secondary metabolite biosynthesis.</text>
</comment>
<evidence type="ECO:0000256" key="1">
    <source>
        <dbReference type="ARBA" id="ARBA00001971"/>
    </source>
</evidence>
<dbReference type="PRINTS" id="PR00463">
    <property type="entry name" value="EP450I"/>
</dbReference>
<keyword evidence="5" id="KW-0560">Oxidoreductase</keyword>
<dbReference type="Pfam" id="PF00067">
    <property type="entry name" value="p450"/>
    <property type="match status" value="1"/>
</dbReference>
<evidence type="ECO:0000256" key="3">
    <source>
        <dbReference type="ARBA" id="ARBA00022617"/>
    </source>
</evidence>
<evidence type="ECO:0000256" key="4">
    <source>
        <dbReference type="ARBA" id="ARBA00022723"/>
    </source>
</evidence>
<proteinExistence type="predicted"/>
<gene>
    <name evidence="8" type="ORF">MCOR33_009492</name>
</gene>
<name>A0ABQ8N983_PYRGI</name>
<sequence>MSVVSTGVLDILSRQAMFLHIGNVWGYYSPWRLFKVWQQQQLMDDFFLPYVRRRFDTRAKEDKASPSGNDRIDLPHVLFKAAEANSAKEDRKLQYVDVVRDVMGEAKLMVFAGHDTTTFALTSAIKLLSEHPAALEKLRAEVEEVLGDRPAERIKEEPHLLNRLVYTNAVIKETLRVHPNVGTLRIGAEGFSLYGPPGSGQEGVAFPVGGYLLWDATSAIMRHEAVWPRAREFVPERWLVEQGHELHPGEYQKNWYRPFEQGPRNCVGQPLAMAELKMAVACVVAEFDVECDWDEWDVVCGNVGPAAKKFTHNGNRLYMVNEEGPPKFKDGMPVHVRLRSGKQ</sequence>
<dbReference type="SUPFAM" id="SSF48264">
    <property type="entry name" value="Cytochrome P450"/>
    <property type="match status" value="1"/>
</dbReference>
<dbReference type="PANTHER" id="PTHR24305:SF107">
    <property type="entry name" value="P450, PUTATIVE (EUROFUNG)-RELATED"/>
    <property type="match status" value="1"/>
</dbReference>
<evidence type="ECO:0000256" key="5">
    <source>
        <dbReference type="ARBA" id="ARBA00023002"/>
    </source>
</evidence>
<comment type="caution">
    <text evidence="8">The sequence shown here is derived from an EMBL/GenBank/DDBJ whole genome shotgun (WGS) entry which is preliminary data.</text>
</comment>
<evidence type="ECO:0000313" key="8">
    <source>
        <dbReference type="EMBL" id="KAI6292917.1"/>
    </source>
</evidence>
<dbReference type="PANTHER" id="PTHR24305">
    <property type="entry name" value="CYTOCHROME P450"/>
    <property type="match status" value="1"/>
</dbReference>
<keyword evidence="3" id="KW-0349">Heme</keyword>
<dbReference type="InterPro" id="IPR001128">
    <property type="entry name" value="Cyt_P450"/>
</dbReference>
<keyword evidence="7" id="KW-0503">Monooxygenase</keyword>